<dbReference type="AlphaFoldDB" id="A0A6N9TPT8"/>
<dbReference type="GO" id="GO:0016887">
    <property type="term" value="F:ATP hydrolysis activity"/>
    <property type="evidence" value="ECO:0007669"/>
    <property type="project" value="InterPro"/>
</dbReference>
<dbReference type="Gene3D" id="3.40.50.300">
    <property type="entry name" value="P-loop containing nucleotide triphosphate hydrolases"/>
    <property type="match status" value="1"/>
</dbReference>
<dbReference type="InterPro" id="IPR003593">
    <property type="entry name" value="AAA+_ATPase"/>
</dbReference>
<dbReference type="InterPro" id="IPR027417">
    <property type="entry name" value="P-loop_NTPase"/>
</dbReference>
<evidence type="ECO:0000313" key="6">
    <source>
        <dbReference type="EMBL" id="NDY43292.1"/>
    </source>
</evidence>
<keyword evidence="3" id="KW-0547">Nucleotide-binding</keyword>
<evidence type="ECO:0000313" key="7">
    <source>
        <dbReference type="Proteomes" id="UP000469346"/>
    </source>
</evidence>
<comment type="caution">
    <text evidence="6">The sequence shown here is derived from an EMBL/GenBank/DDBJ whole genome shotgun (WGS) entry which is preliminary data.</text>
</comment>
<evidence type="ECO:0000256" key="2">
    <source>
        <dbReference type="ARBA" id="ARBA00022448"/>
    </source>
</evidence>
<proteinExistence type="inferred from homology"/>
<keyword evidence="7" id="KW-1185">Reference proteome</keyword>
<evidence type="ECO:0000256" key="4">
    <source>
        <dbReference type="ARBA" id="ARBA00022840"/>
    </source>
</evidence>
<evidence type="ECO:0000256" key="1">
    <source>
        <dbReference type="ARBA" id="ARBA00005417"/>
    </source>
</evidence>
<feature type="domain" description="ABC transporter" evidence="5">
    <location>
        <begin position="2"/>
        <end position="232"/>
    </location>
</feature>
<reference evidence="6 7" key="1">
    <citation type="submission" date="2020-02" db="EMBL/GenBank/DDBJ databases">
        <title>Comparative genomics of sulfur disproportionating microorganisms.</title>
        <authorList>
            <person name="Ward L.M."/>
            <person name="Bertran E."/>
            <person name="Johnston D.T."/>
        </authorList>
    </citation>
    <scope>NUCLEOTIDE SEQUENCE [LARGE SCALE GENOMIC DNA]</scope>
    <source>
        <strain evidence="6 7">DSM 100025</strain>
    </source>
</reference>
<dbReference type="EMBL" id="JAAGRR010000145">
    <property type="protein sequence ID" value="NDY43292.1"/>
    <property type="molecule type" value="Genomic_DNA"/>
</dbReference>
<dbReference type="SUPFAM" id="SSF52540">
    <property type="entry name" value="P-loop containing nucleoside triphosphate hydrolases"/>
    <property type="match status" value="1"/>
</dbReference>
<dbReference type="Proteomes" id="UP000469346">
    <property type="component" value="Unassembled WGS sequence"/>
</dbReference>
<evidence type="ECO:0000259" key="5">
    <source>
        <dbReference type="PROSITE" id="PS50893"/>
    </source>
</evidence>
<protein>
    <submittedName>
        <fullName evidence="6">ATP-binding cassette domain-containing protein</fullName>
    </submittedName>
</protein>
<evidence type="ECO:0000256" key="3">
    <source>
        <dbReference type="ARBA" id="ARBA00022741"/>
    </source>
</evidence>
<dbReference type="InterPro" id="IPR003439">
    <property type="entry name" value="ABC_transporter-like_ATP-bd"/>
</dbReference>
<dbReference type="GO" id="GO:0005524">
    <property type="term" value="F:ATP binding"/>
    <property type="evidence" value="ECO:0007669"/>
    <property type="project" value="UniProtKB-KW"/>
</dbReference>
<sequence>MVEVVGLRKDFGERQAVRGIDFRIHAGECVGLLGPNGAGKTTTIHVLLGLVRKTAGEVRVFGMPVPSRLRHIKLRTGVTPQADNLDPDLTVLENLLTYAAYFDVPARTARGRAEELLDFFALDGYRDEIIQHLSGGQRRRLLLARALINAPDLVILDEPTIGLDPQARHLIWDRLDALRARGTPMLLTSHYMEEVERLSSRVLIMDHGRIVARGEPRQMVRDLLGQEVVEVTGTEAELDGLLAAIAPCDVTTERLPGRLFVFTRAACPELEARIRPMKHWVRRPAGLEDLFIHLTGRTLRETA</sequence>
<keyword evidence="2" id="KW-0813">Transport</keyword>
<comment type="similarity">
    <text evidence="1">Belongs to the ABC transporter superfamily.</text>
</comment>
<name>A0A6N9TPT8_DISTH</name>
<dbReference type="PANTHER" id="PTHR42711:SF5">
    <property type="entry name" value="ABC TRANSPORTER ATP-BINDING PROTEIN NATA"/>
    <property type="match status" value="1"/>
</dbReference>
<dbReference type="InterPro" id="IPR017871">
    <property type="entry name" value="ABC_transporter-like_CS"/>
</dbReference>
<keyword evidence="4 6" id="KW-0067">ATP-binding</keyword>
<organism evidence="6 7">
    <name type="scientific">Dissulfurirhabdus thermomarina</name>
    <dbReference type="NCBI Taxonomy" id="1765737"/>
    <lineage>
        <taxon>Bacteria</taxon>
        <taxon>Deltaproteobacteria</taxon>
        <taxon>Dissulfurirhabdaceae</taxon>
        <taxon>Dissulfurirhabdus</taxon>
    </lineage>
</organism>
<dbReference type="InterPro" id="IPR050763">
    <property type="entry name" value="ABC_transporter_ATP-binding"/>
</dbReference>
<dbReference type="SMART" id="SM00382">
    <property type="entry name" value="AAA"/>
    <property type="match status" value="1"/>
</dbReference>
<dbReference type="PROSITE" id="PS00211">
    <property type="entry name" value="ABC_TRANSPORTER_1"/>
    <property type="match status" value="1"/>
</dbReference>
<dbReference type="Pfam" id="PF00005">
    <property type="entry name" value="ABC_tran"/>
    <property type="match status" value="1"/>
</dbReference>
<dbReference type="PANTHER" id="PTHR42711">
    <property type="entry name" value="ABC TRANSPORTER ATP-BINDING PROTEIN"/>
    <property type="match status" value="1"/>
</dbReference>
<dbReference type="PROSITE" id="PS50893">
    <property type="entry name" value="ABC_TRANSPORTER_2"/>
    <property type="match status" value="1"/>
</dbReference>
<gene>
    <name evidence="6" type="ORF">G3N55_10625</name>
</gene>
<accession>A0A6N9TPT8</accession>